<name>A0A915I0P2_ROMCU</name>
<dbReference type="Gene3D" id="3.40.50.1580">
    <property type="entry name" value="Nucleoside phosphorylase domain"/>
    <property type="match status" value="1"/>
</dbReference>
<keyword evidence="5" id="KW-1185">Reference proteome</keyword>
<evidence type="ECO:0000256" key="1">
    <source>
        <dbReference type="ARBA" id="ARBA00022676"/>
    </source>
</evidence>
<dbReference type="InterPro" id="IPR010044">
    <property type="entry name" value="MTAP"/>
</dbReference>
<dbReference type="GO" id="GO:0005829">
    <property type="term" value="C:cytosol"/>
    <property type="evidence" value="ECO:0007669"/>
    <property type="project" value="TreeGrafter"/>
</dbReference>
<dbReference type="PANTHER" id="PTHR42679">
    <property type="entry name" value="S-METHYL-5'-THIOADENOSINE PHOSPHORYLASE"/>
    <property type="match status" value="1"/>
</dbReference>
<evidence type="ECO:0000256" key="3">
    <source>
        <dbReference type="ARBA" id="ARBA00022726"/>
    </source>
</evidence>
<dbReference type="GO" id="GO:0017061">
    <property type="term" value="F:S-methyl-5-thioadenosine phosphorylase activity"/>
    <property type="evidence" value="ECO:0007669"/>
    <property type="project" value="InterPro"/>
</dbReference>
<sequence length="109" mass="12423">HGRKHDISPSDVNYRANLYALKQLGCTHVIATTACGSLQHEFAPGDLVFIDQFIDKTKKDRGRTFYDGKSKEFPGICHLPMGTPYCDVTRQKARSLCTLYRVYQKNLKK</sequence>
<dbReference type="PANTHER" id="PTHR42679:SF2">
    <property type="entry name" value="S-METHYL-5'-THIOADENOSINE PHOSPHORYLASE"/>
    <property type="match status" value="1"/>
</dbReference>
<dbReference type="InterPro" id="IPR035994">
    <property type="entry name" value="Nucleoside_phosphorylase_sf"/>
</dbReference>
<proteinExistence type="predicted"/>
<protein>
    <submittedName>
        <fullName evidence="6">Nucleoside phosphorylase domain-containing protein</fullName>
    </submittedName>
</protein>
<dbReference type="GO" id="GO:0006166">
    <property type="term" value="P:purine ribonucleoside salvage"/>
    <property type="evidence" value="ECO:0007669"/>
    <property type="project" value="UniProtKB-KW"/>
</dbReference>
<feature type="domain" description="Nucleoside phosphorylase" evidence="4">
    <location>
        <begin position="6"/>
        <end position="95"/>
    </location>
</feature>
<dbReference type="GO" id="GO:0019509">
    <property type="term" value="P:L-methionine salvage from methylthioadenosine"/>
    <property type="evidence" value="ECO:0007669"/>
    <property type="project" value="TreeGrafter"/>
</dbReference>
<evidence type="ECO:0000313" key="5">
    <source>
        <dbReference type="Proteomes" id="UP000887565"/>
    </source>
</evidence>
<accession>A0A915I0P2</accession>
<reference evidence="6" key="1">
    <citation type="submission" date="2022-11" db="UniProtKB">
        <authorList>
            <consortium name="WormBaseParasite"/>
        </authorList>
    </citation>
    <scope>IDENTIFICATION</scope>
</reference>
<keyword evidence="1" id="KW-0328">Glycosyltransferase</keyword>
<dbReference type="InterPro" id="IPR000845">
    <property type="entry name" value="Nucleoside_phosphorylase_d"/>
</dbReference>
<keyword evidence="3" id="KW-0660">Purine salvage</keyword>
<evidence type="ECO:0000256" key="2">
    <source>
        <dbReference type="ARBA" id="ARBA00022679"/>
    </source>
</evidence>
<evidence type="ECO:0000259" key="4">
    <source>
        <dbReference type="Pfam" id="PF01048"/>
    </source>
</evidence>
<dbReference type="Proteomes" id="UP000887565">
    <property type="component" value="Unplaced"/>
</dbReference>
<evidence type="ECO:0000313" key="6">
    <source>
        <dbReference type="WBParaSite" id="nRc.2.0.1.t07269-RA"/>
    </source>
</evidence>
<keyword evidence="2" id="KW-0808">Transferase</keyword>
<dbReference type="AlphaFoldDB" id="A0A915I0P2"/>
<organism evidence="5 6">
    <name type="scientific">Romanomermis culicivorax</name>
    <name type="common">Nematode worm</name>
    <dbReference type="NCBI Taxonomy" id="13658"/>
    <lineage>
        <taxon>Eukaryota</taxon>
        <taxon>Metazoa</taxon>
        <taxon>Ecdysozoa</taxon>
        <taxon>Nematoda</taxon>
        <taxon>Enoplea</taxon>
        <taxon>Dorylaimia</taxon>
        <taxon>Mermithida</taxon>
        <taxon>Mermithoidea</taxon>
        <taxon>Mermithidae</taxon>
        <taxon>Romanomermis</taxon>
    </lineage>
</organism>
<dbReference type="SUPFAM" id="SSF53167">
    <property type="entry name" value="Purine and uridine phosphorylases"/>
    <property type="match status" value="1"/>
</dbReference>
<dbReference type="WBParaSite" id="nRc.2.0.1.t07269-RA">
    <property type="protein sequence ID" value="nRc.2.0.1.t07269-RA"/>
    <property type="gene ID" value="nRc.2.0.1.g07269"/>
</dbReference>
<dbReference type="Pfam" id="PF01048">
    <property type="entry name" value="PNP_UDP_1"/>
    <property type="match status" value="1"/>
</dbReference>